<dbReference type="EMBL" id="MHST01000022">
    <property type="protein sequence ID" value="OHA48277.1"/>
    <property type="molecule type" value="Genomic_DNA"/>
</dbReference>
<dbReference type="AlphaFoldDB" id="A0A1G2PJ05"/>
<dbReference type="Pfam" id="PF18924">
    <property type="entry name" value="DUF5674"/>
    <property type="match status" value="1"/>
</dbReference>
<evidence type="ECO:0000313" key="2">
    <source>
        <dbReference type="Proteomes" id="UP000178690"/>
    </source>
</evidence>
<comment type="caution">
    <text evidence="1">The sequence shown here is derived from an EMBL/GenBank/DDBJ whole genome shotgun (WGS) entry which is preliminary data.</text>
</comment>
<evidence type="ECO:0000313" key="1">
    <source>
        <dbReference type="EMBL" id="OHA48277.1"/>
    </source>
</evidence>
<gene>
    <name evidence="1" type="ORF">A2682_01650</name>
</gene>
<name>A0A1G2PJ05_TERXR</name>
<reference evidence="1 2" key="1">
    <citation type="journal article" date="2016" name="Nat. Commun.">
        <title>Thousands of microbial genomes shed light on interconnected biogeochemical processes in an aquifer system.</title>
        <authorList>
            <person name="Anantharaman K."/>
            <person name="Brown C.T."/>
            <person name="Hug L.A."/>
            <person name="Sharon I."/>
            <person name="Castelle C.J."/>
            <person name="Probst A.J."/>
            <person name="Thomas B.C."/>
            <person name="Singh A."/>
            <person name="Wilkins M.J."/>
            <person name="Karaoz U."/>
            <person name="Brodie E.L."/>
            <person name="Williams K.H."/>
            <person name="Hubbard S.S."/>
            <person name="Banfield J.F."/>
        </authorList>
    </citation>
    <scope>NUCLEOTIDE SEQUENCE [LARGE SCALE GENOMIC DNA]</scope>
    <source>
        <strain evidence="2">RIFCSPHIGHO2_01_FULL_58_15</strain>
    </source>
</reference>
<organism evidence="1 2">
    <name type="scientific">Terrybacteria sp. (strain RIFCSPHIGHO2_01_FULL_58_15)</name>
    <dbReference type="NCBI Taxonomy" id="1802363"/>
    <lineage>
        <taxon>Bacteria</taxon>
        <taxon>Candidatus Terryibacteriota</taxon>
    </lineage>
</organism>
<proteinExistence type="predicted"/>
<dbReference type="InterPro" id="IPR043731">
    <property type="entry name" value="DUF5674"/>
</dbReference>
<dbReference type="STRING" id="1802363.A2682_01650"/>
<protein>
    <submittedName>
        <fullName evidence="1">Uncharacterized protein</fullName>
    </submittedName>
</protein>
<sequence>MIVEERIENNDLVSPFTKAVVDIERGILAVGCELHVDCAEELAQSGSRGGGLWGFNIYPDGRLEFVSLINIRPKAGNRSMEIQDAKLREQITEIVRRFLPQAHA</sequence>
<dbReference type="Proteomes" id="UP000178690">
    <property type="component" value="Unassembled WGS sequence"/>
</dbReference>
<accession>A0A1G2PJ05</accession>